<reference evidence="6 7" key="1">
    <citation type="submission" date="2023-08" db="EMBL/GenBank/DDBJ databases">
        <title>Black Yeasts Isolated from many extreme environments.</title>
        <authorList>
            <person name="Coleine C."/>
            <person name="Stajich J.E."/>
            <person name="Selbmann L."/>
        </authorList>
    </citation>
    <scope>NUCLEOTIDE SEQUENCE [LARGE SCALE GENOMIC DNA]</scope>
    <source>
        <strain evidence="6 7">CCFEE 6328</strain>
    </source>
</reference>
<evidence type="ECO:0000256" key="1">
    <source>
        <dbReference type="ARBA" id="ARBA00001974"/>
    </source>
</evidence>
<evidence type="ECO:0000313" key="6">
    <source>
        <dbReference type="EMBL" id="KAK5049637.1"/>
    </source>
</evidence>
<dbReference type="InterPro" id="IPR002938">
    <property type="entry name" value="FAD-bd"/>
</dbReference>
<sequence length="456" mass="50140">MTDSYAANGQGLTINGYDASLDVSDATNYLNNGHDTNGDNRQRDNVIVVGAGPVGLLIALRLAKAGIPTTVLEMLPYVEQSPRAAVYHAISVRELDRAGVLEDCRANGKTSSDVCWRKLDGEIIAAIDRKPLPDEKYEVLVLGQHELAEIILKHVKQCKESQILFDHKAVEIQQDEKGVRVAADTPDGIKQFSARYLVGADGGRSGVRRLVNVPFAGFTWPQSLVACNVVYPFDKYGYQSGNFIVDKDHWCLIASLNEPGLWRVSYGELPGLTHEQLMERQPMKFEAIFPGPRPLKYELKNASPYRINQRCATTMKKGNVLLAGDAAHLCNPFGGLGLTGGILDAGACADALIATLKQGYPELVLETYAEKRKKIWHDIINPTSQANVKRIFETDPDTVGQTDPFLKMLNDPTVDKAKMRAGDGLYVDVLADHMNFKADKPTVVPLPGNQLRTTIR</sequence>
<comment type="caution">
    <text evidence="6">The sequence shown here is derived from an EMBL/GenBank/DDBJ whole genome shotgun (WGS) entry which is preliminary data.</text>
</comment>
<dbReference type="PRINTS" id="PR00420">
    <property type="entry name" value="RNGMNOXGNASE"/>
</dbReference>
<dbReference type="Gene3D" id="3.50.50.60">
    <property type="entry name" value="FAD/NAD(P)-binding domain"/>
    <property type="match status" value="1"/>
</dbReference>
<evidence type="ECO:0000256" key="3">
    <source>
        <dbReference type="ARBA" id="ARBA00022827"/>
    </source>
</evidence>
<organism evidence="6 7">
    <name type="scientific">Exophiala sideris</name>
    <dbReference type="NCBI Taxonomy" id="1016849"/>
    <lineage>
        <taxon>Eukaryota</taxon>
        <taxon>Fungi</taxon>
        <taxon>Dikarya</taxon>
        <taxon>Ascomycota</taxon>
        <taxon>Pezizomycotina</taxon>
        <taxon>Eurotiomycetes</taxon>
        <taxon>Chaetothyriomycetidae</taxon>
        <taxon>Chaetothyriales</taxon>
        <taxon>Herpotrichiellaceae</taxon>
        <taxon>Exophiala</taxon>
    </lineage>
</organism>
<dbReference type="SUPFAM" id="SSF51905">
    <property type="entry name" value="FAD/NAD(P)-binding domain"/>
    <property type="match status" value="1"/>
</dbReference>
<dbReference type="EMBL" id="JAVRRF010000044">
    <property type="protein sequence ID" value="KAK5049637.1"/>
    <property type="molecule type" value="Genomic_DNA"/>
</dbReference>
<dbReference type="InterPro" id="IPR050641">
    <property type="entry name" value="RIFMO-like"/>
</dbReference>
<accession>A0ABR0IVK3</accession>
<keyword evidence="3" id="KW-0274">FAD</keyword>
<dbReference type="PANTHER" id="PTHR43004">
    <property type="entry name" value="TRK SYSTEM POTASSIUM UPTAKE PROTEIN"/>
    <property type="match status" value="1"/>
</dbReference>
<proteinExistence type="predicted"/>
<feature type="domain" description="FAD-binding" evidence="5">
    <location>
        <begin position="45"/>
        <end position="379"/>
    </location>
</feature>
<keyword evidence="2" id="KW-0285">Flavoprotein</keyword>
<dbReference type="PANTHER" id="PTHR43004:SF19">
    <property type="entry name" value="BINDING MONOOXYGENASE, PUTATIVE (JCVI)-RELATED"/>
    <property type="match status" value="1"/>
</dbReference>
<evidence type="ECO:0000259" key="5">
    <source>
        <dbReference type="Pfam" id="PF01494"/>
    </source>
</evidence>
<evidence type="ECO:0000256" key="2">
    <source>
        <dbReference type="ARBA" id="ARBA00022630"/>
    </source>
</evidence>
<keyword evidence="4" id="KW-0560">Oxidoreductase</keyword>
<comment type="cofactor">
    <cofactor evidence="1">
        <name>FAD</name>
        <dbReference type="ChEBI" id="CHEBI:57692"/>
    </cofactor>
</comment>
<dbReference type="InterPro" id="IPR036188">
    <property type="entry name" value="FAD/NAD-bd_sf"/>
</dbReference>
<gene>
    <name evidence="6" type="ORF">LTR69_011038</name>
</gene>
<dbReference type="Pfam" id="PF01494">
    <property type="entry name" value="FAD_binding_3"/>
    <property type="match status" value="1"/>
</dbReference>
<keyword evidence="7" id="KW-1185">Reference proteome</keyword>
<evidence type="ECO:0000313" key="7">
    <source>
        <dbReference type="Proteomes" id="UP001345691"/>
    </source>
</evidence>
<dbReference type="Proteomes" id="UP001345691">
    <property type="component" value="Unassembled WGS sequence"/>
</dbReference>
<name>A0ABR0IVK3_9EURO</name>
<protein>
    <recommendedName>
        <fullName evidence="5">FAD-binding domain-containing protein</fullName>
    </recommendedName>
</protein>
<dbReference type="Gene3D" id="3.30.70.2450">
    <property type="match status" value="1"/>
</dbReference>
<evidence type="ECO:0000256" key="4">
    <source>
        <dbReference type="ARBA" id="ARBA00023002"/>
    </source>
</evidence>